<dbReference type="Proteomes" id="UP000198817">
    <property type="component" value="Unassembled WGS sequence"/>
</dbReference>
<dbReference type="SUPFAM" id="SSF53213">
    <property type="entry name" value="LigB-like"/>
    <property type="match status" value="1"/>
</dbReference>
<name>A0A1I7EVE0_9FIRM</name>
<keyword evidence="3" id="KW-0479">Metal-binding</keyword>
<organism evidence="7 8">
    <name type="scientific">Eubacterium pyruvativorans</name>
    <dbReference type="NCBI Taxonomy" id="155865"/>
    <lineage>
        <taxon>Bacteria</taxon>
        <taxon>Bacillati</taxon>
        <taxon>Bacillota</taxon>
        <taxon>Clostridia</taxon>
        <taxon>Eubacteriales</taxon>
        <taxon>Eubacteriaceae</taxon>
        <taxon>Eubacterium</taxon>
    </lineage>
</organism>
<accession>A0A1I7EVE0</accession>
<dbReference type="PANTHER" id="PTHR30096:SF0">
    <property type="entry name" value="4,5-DOPA DIOXYGENASE EXTRADIOL-LIKE PROTEIN"/>
    <property type="match status" value="1"/>
</dbReference>
<dbReference type="NCBIfam" id="NF007914">
    <property type="entry name" value="PRK10628.1"/>
    <property type="match status" value="1"/>
</dbReference>
<gene>
    <name evidence="7" type="ORF">SAMN05216508_10122</name>
</gene>
<proteinExistence type="inferred from homology"/>
<dbReference type="OrthoDB" id="9790889at2"/>
<evidence type="ECO:0000313" key="8">
    <source>
        <dbReference type="Proteomes" id="UP000198817"/>
    </source>
</evidence>
<evidence type="ECO:0000256" key="1">
    <source>
        <dbReference type="ARBA" id="ARBA00001947"/>
    </source>
</evidence>
<comment type="cofactor">
    <cofactor evidence="1">
        <name>Zn(2+)</name>
        <dbReference type="ChEBI" id="CHEBI:29105"/>
    </cofactor>
</comment>
<dbReference type="EMBL" id="FPBT01000001">
    <property type="protein sequence ID" value="SFU27890.1"/>
    <property type="molecule type" value="Genomic_DNA"/>
</dbReference>
<reference evidence="7 8" key="1">
    <citation type="submission" date="2016-10" db="EMBL/GenBank/DDBJ databases">
        <authorList>
            <person name="de Groot N.N."/>
        </authorList>
    </citation>
    <scope>NUCLEOTIDE SEQUENCE [LARGE SCALE GENOMIC DNA]</scope>
    <source>
        <strain evidence="7 8">KHGC13</strain>
    </source>
</reference>
<evidence type="ECO:0000256" key="5">
    <source>
        <dbReference type="ARBA" id="ARBA00023002"/>
    </source>
</evidence>
<comment type="similarity">
    <text evidence="2">Belongs to the DODA-type extradiol aromatic ring-opening dioxygenase family.</text>
</comment>
<dbReference type="RefSeq" id="WP_090469014.1">
    <property type="nucleotide sequence ID" value="NZ_FOWF01000002.1"/>
</dbReference>
<dbReference type="PANTHER" id="PTHR30096">
    <property type="entry name" value="4,5-DOPA DIOXYGENASE EXTRADIOL-LIKE PROTEIN"/>
    <property type="match status" value="1"/>
</dbReference>
<dbReference type="Pfam" id="PF02900">
    <property type="entry name" value="LigB"/>
    <property type="match status" value="1"/>
</dbReference>
<dbReference type="InterPro" id="IPR004183">
    <property type="entry name" value="Xdiol_dOase_suB"/>
</dbReference>
<dbReference type="InterPro" id="IPR014436">
    <property type="entry name" value="Extradiol_dOase_DODA"/>
</dbReference>
<dbReference type="GO" id="GO:0008198">
    <property type="term" value="F:ferrous iron binding"/>
    <property type="evidence" value="ECO:0007669"/>
    <property type="project" value="InterPro"/>
</dbReference>
<dbReference type="GO" id="GO:0008270">
    <property type="term" value="F:zinc ion binding"/>
    <property type="evidence" value="ECO:0007669"/>
    <property type="project" value="InterPro"/>
</dbReference>
<evidence type="ECO:0000256" key="4">
    <source>
        <dbReference type="ARBA" id="ARBA00022833"/>
    </source>
</evidence>
<evidence type="ECO:0000313" key="7">
    <source>
        <dbReference type="EMBL" id="SFU27890.1"/>
    </source>
</evidence>
<keyword evidence="5" id="KW-0560">Oxidoreductase</keyword>
<dbReference type="PIRSF" id="PIRSF006157">
    <property type="entry name" value="Doxgns_DODA"/>
    <property type="match status" value="1"/>
</dbReference>
<keyword evidence="8" id="KW-1185">Reference proteome</keyword>
<protein>
    <submittedName>
        <fullName evidence="7">4,5-DOPA dioxygenase extradiol</fullName>
    </submittedName>
</protein>
<dbReference type="GO" id="GO:0016702">
    <property type="term" value="F:oxidoreductase activity, acting on single donors with incorporation of molecular oxygen, incorporation of two atoms of oxygen"/>
    <property type="evidence" value="ECO:0007669"/>
    <property type="project" value="UniProtKB-ARBA"/>
</dbReference>
<evidence type="ECO:0000256" key="3">
    <source>
        <dbReference type="ARBA" id="ARBA00022723"/>
    </source>
</evidence>
<dbReference type="Gene3D" id="3.40.830.10">
    <property type="entry name" value="LigB-like"/>
    <property type="match status" value="1"/>
</dbReference>
<keyword evidence="7" id="KW-0223">Dioxygenase</keyword>
<evidence type="ECO:0000259" key="6">
    <source>
        <dbReference type="Pfam" id="PF02900"/>
    </source>
</evidence>
<dbReference type="STRING" id="155865.SAMN05216515_10222"/>
<dbReference type="CDD" id="cd07363">
    <property type="entry name" value="45_DOPA_Dioxygenase"/>
    <property type="match status" value="1"/>
</dbReference>
<sequence length="260" mass="28723">MQENRMPVVFSGHGSPMIALERNEITEGMASVGRGIIETWGKPKAILAISAHWFTDGTYIQSAGTPKQVYDMYGFPQELYEVKYPVSGHAALTDQVRSLLGDLVSVNDDWGIDHGTWTVLVHMFPDADIPVVQLSVNKKLSPAESYETGRKLTDLRDQGYLIFGSGNMVHNLRRVEWDNAGGTPMTTAFNRAITEAVEQRDDQTVINYRSLPDAAYAVPTPDHFLPLLYCLGAAGTDSARVFNNVCNLGSMAMTGYVFRQ</sequence>
<dbReference type="AlphaFoldDB" id="A0A1I7EVE0"/>
<evidence type="ECO:0000256" key="2">
    <source>
        <dbReference type="ARBA" id="ARBA00007581"/>
    </source>
</evidence>
<feature type="domain" description="Extradiol ring-cleavage dioxygenase class III enzyme subunit B" evidence="6">
    <location>
        <begin position="13"/>
        <end position="258"/>
    </location>
</feature>
<keyword evidence="4" id="KW-0862">Zinc</keyword>